<dbReference type="Pfam" id="PF12708">
    <property type="entry name" value="Pect-lyase_RHGA_epim"/>
    <property type="match status" value="1"/>
</dbReference>
<sequence length="515" mass="54596">MSHRISRRRALGGAGLGLAGLCATSLATPALAHAEPPTVSVTDFGADPTGVEHAGEAFQACFDSLPDGGIVRVPPGTYLLAGERVVELRSNIVIEGEDATIVRREYAGYYSAFVGLSHGRQGRRSGVTNVTMRGLRFQGSFADRAMICAMALHHCADIRIENCEFIECQGGAGHTFDLAGCDDISFTDCTWRGYHTTDEHAPTLETIQLDISHSSTVSYPDLPGSYDAVATRNVTLERCSFLPVELADGRRFPAPNPIGEHFSQDTEPYSGITLRDVEVIDPAPDPRPADNGDNADARGIIHIRQARDVLLDGVTVRSTTGAVSNRVLMLASMSYGRLVSDANVPGAKGFYDTPMQASNITVRGLAVEGFASDPDEDPGQNPIIHISGVDDGPAHDIHVQARIQGTPATAVVLSKTRAVTLELTVDGPGSAVLASDSSRLEVNGSTFTDVDRPLVFSAVTNFCVRDATATHSTSATAVVTADPATDHGRILDTQWSGYETVLDGGGDSILVRPVD</sequence>
<organism evidence="3 4">
    <name type="scientific">Candidatus Avipropionibacterium avicola</name>
    <dbReference type="NCBI Taxonomy" id="2840701"/>
    <lineage>
        <taxon>Bacteria</taxon>
        <taxon>Bacillati</taxon>
        <taxon>Actinomycetota</taxon>
        <taxon>Actinomycetes</taxon>
        <taxon>Propionibacteriales</taxon>
        <taxon>Propionibacteriaceae</taxon>
        <taxon>Propionibacteriaceae incertae sedis</taxon>
        <taxon>Candidatus Avipropionibacterium</taxon>
    </lineage>
</organism>
<feature type="chain" id="PRO_5039183216" description="Rhamnogalacturonase A/B/Epimerase-like pectate lyase domain-containing protein" evidence="1">
    <location>
        <begin position="35"/>
        <end position="515"/>
    </location>
</feature>
<dbReference type="PROSITE" id="PS51318">
    <property type="entry name" value="TAT"/>
    <property type="match status" value="1"/>
</dbReference>
<feature type="domain" description="Rhamnogalacturonase A/B/Epimerase-like pectate lyase" evidence="2">
    <location>
        <begin position="39"/>
        <end position="99"/>
    </location>
</feature>
<protein>
    <recommendedName>
        <fullName evidence="2">Rhamnogalacturonase A/B/Epimerase-like pectate lyase domain-containing protein</fullName>
    </recommendedName>
</protein>
<dbReference type="SUPFAM" id="SSF51126">
    <property type="entry name" value="Pectin lyase-like"/>
    <property type="match status" value="2"/>
</dbReference>
<dbReference type="InterPro" id="IPR024535">
    <property type="entry name" value="RHGA/B-epi-like_pectate_lyase"/>
</dbReference>
<gene>
    <name evidence="3" type="ORF">IAA98_09965</name>
</gene>
<proteinExistence type="predicted"/>
<reference evidence="3" key="1">
    <citation type="submission" date="2020-10" db="EMBL/GenBank/DDBJ databases">
        <authorList>
            <person name="Gilroy R."/>
        </authorList>
    </citation>
    <scope>NUCLEOTIDE SEQUENCE</scope>
    <source>
        <strain evidence="3">ChiGjej1B1-24693</strain>
    </source>
</reference>
<reference evidence="3" key="2">
    <citation type="journal article" date="2021" name="PeerJ">
        <title>Extensive microbial diversity within the chicken gut microbiome revealed by metagenomics and culture.</title>
        <authorList>
            <person name="Gilroy R."/>
            <person name="Ravi A."/>
            <person name="Getino M."/>
            <person name="Pursley I."/>
            <person name="Horton D.L."/>
            <person name="Alikhan N.F."/>
            <person name="Baker D."/>
            <person name="Gharbi K."/>
            <person name="Hall N."/>
            <person name="Watson M."/>
            <person name="Adriaenssens E.M."/>
            <person name="Foster-Nyarko E."/>
            <person name="Jarju S."/>
            <person name="Secka A."/>
            <person name="Antonio M."/>
            <person name="Oren A."/>
            <person name="Chaudhuri R.R."/>
            <person name="La Ragione R."/>
            <person name="Hildebrand F."/>
            <person name="Pallen M.J."/>
        </authorList>
    </citation>
    <scope>NUCLEOTIDE SEQUENCE</scope>
    <source>
        <strain evidence="3">ChiGjej1B1-24693</strain>
    </source>
</reference>
<evidence type="ECO:0000256" key="1">
    <source>
        <dbReference type="SAM" id="SignalP"/>
    </source>
</evidence>
<dbReference type="InterPro" id="IPR011050">
    <property type="entry name" value="Pectin_lyase_fold/virulence"/>
</dbReference>
<keyword evidence="1" id="KW-0732">Signal</keyword>
<dbReference type="InterPro" id="IPR012334">
    <property type="entry name" value="Pectin_lyas_fold"/>
</dbReference>
<evidence type="ECO:0000259" key="2">
    <source>
        <dbReference type="Pfam" id="PF12708"/>
    </source>
</evidence>
<feature type="signal peptide" evidence="1">
    <location>
        <begin position="1"/>
        <end position="34"/>
    </location>
</feature>
<dbReference type="InterPro" id="IPR006311">
    <property type="entry name" value="TAT_signal"/>
</dbReference>
<comment type="caution">
    <text evidence="3">The sequence shown here is derived from an EMBL/GenBank/DDBJ whole genome shotgun (WGS) entry which is preliminary data.</text>
</comment>
<dbReference type="AlphaFoldDB" id="A0A9D1KMV7"/>
<name>A0A9D1KMV7_9ACTN</name>
<evidence type="ECO:0000313" key="4">
    <source>
        <dbReference type="Proteomes" id="UP000886842"/>
    </source>
</evidence>
<dbReference type="EMBL" id="DVLP01000297">
    <property type="protein sequence ID" value="HIT75901.1"/>
    <property type="molecule type" value="Genomic_DNA"/>
</dbReference>
<dbReference type="Proteomes" id="UP000886842">
    <property type="component" value="Unassembled WGS sequence"/>
</dbReference>
<dbReference type="Gene3D" id="2.160.20.10">
    <property type="entry name" value="Single-stranded right-handed beta-helix, Pectin lyase-like"/>
    <property type="match status" value="1"/>
</dbReference>
<evidence type="ECO:0000313" key="3">
    <source>
        <dbReference type="EMBL" id="HIT75901.1"/>
    </source>
</evidence>
<accession>A0A9D1KMV7</accession>